<dbReference type="Gene3D" id="3.30.1950.10">
    <property type="entry name" value="wza like domain"/>
    <property type="match status" value="1"/>
</dbReference>
<dbReference type="PANTHER" id="PTHR33619">
    <property type="entry name" value="POLYSACCHARIDE EXPORT PROTEIN GFCE-RELATED"/>
    <property type="match status" value="1"/>
</dbReference>
<organism evidence="4 5">
    <name type="scientific">Filimonas lacunae</name>
    <dbReference type="NCBI Taxonomy" id="477680"/>
    <lineage>
        <taxon>Bacteria</taxon>
        <taxon>Pseudomonadati</taxon>
        <taxon>Bacteroidota</taxon>
        <taxon>Chitinophagia</taxon>
        <taxon>Chitinophagales</taxon>
        <taxon>Chitinophagaceae</taxon>
        <taxon>Filimonas</taxon>
    </lineage>
</organism>
<dbReference type="GO" id="GO:0015159">
    <property type="term" value="F:polysaccharide transmembrane transporter activity"/>
    <property type="evidence" value="ECO:0007669"/>
    <property type="project" value="InterPro"/>
</dbReference>
<evidence type="ECO:0000259" key="3">
    <source>
        <dbReference type="Pfam" id="PF10531"/>
    </source>
</evidence>
<name>A0A173M9Y0_9BACT</name>
<dbReference type="InterPro" id="IPR019554">
    <property type="entry name" value="Soluble_ligand-bd"/>
</dbReference>
<dbReference type="InterPro" id="IPR049712">
    <property type="entry name" value="Poly_export"/>
</dbReference>
<dbReference type="STRING" id="477680.SAMN05421788_1109"/>
<dbReference type="InterPro" id="IPR003715">
    <property type="entry name" value="Poly_export_N"/>
</dbReference>
<dbReference type="KEGG" id="fln:FLA_0264"/>
<gene>
    <name evidence="4" type="ORF">SAMN05421788_1109</name>
</gene>
<keyword evidence="5" id="KW-1185">Reference proteome</keyword>
<dbReference type="PROSITE" id="PS51257">
    <property type="entry name" value="PROKAR_LIPOPROTEIN"/>
    <property type="match status" value="1"/>
</dbReference>
<feature type="domain" description="Polysaccharide export protein N-terminal" evidence="2">
    <location>
        <begin position="54"/>
        <end position="152"/>
    </location>
</feature>
<evidence type="ECO:0000313" key="4">
    <source>
        <dbReference type="EMBL" id="SIT30870.1"/>
    </source>
</evidence>
<dbReference type="OrthoDB" id="662756at2"/>
<reference evidence="5" key="1">
    <citation type="submission" date="2017-01" db="EMBL/GenBank/DDBJ databases">
        <authorList>
            <person name="Varghese N."/>
            <person name="Submissions S."/>
        </authorList>
    </citation>
    <scope>NUCLEOTIDE SEQUENCE [LARGE SCALE GENOMIC DNA]</scope>
    <source>
        <strain evidence="5">DSM 21054</strain>
    </source>
</reference>
<dbReference type="RefSeq" id="WP_084206457.1">
    <property type="nucleotide sequence ID" value="NZ_AP017422.1"/>
</dbReference>
<sequence>MKKIHIKRILAGFLVIIISCNLMSCHVNKKLAYFKDVPDSLVVPKSVEAAKFTDPKIQPNDIVQVSIITLDPAINTMLNSDNTTSFAVSPGAASAPVASQPVNGFLVDKEGNIELPIIGKVKISGLTTAEARDSIHNKVAIYYKQPVVNVRFTNFTITVLGEVVKPSTYIVPNEKVSILDALGMAGDLTIFGRRENVLLIRDSVGQKKFVRFDLNSSKIINSPYFYLQQGDMVYVEPNRAKAASTDAIRTRNFALIASLITVFVTIVSKL</sequence>
<proteinExistence type="predicted"/>
<evidence type="ECO:0000313" key="5">
    <source>
        <dbReference type="Proteomes" id="UP000186917"/>
    </source>
</evidence>
<dbReference type="Gene3D" id="3.10.560.10">
    <property type="entry name" value="Outer membrane lipoprotein wza domain like"/>
    <property type="match status" value="1"/>
</dbReference>
<dbReference type="EMBL" id="FTOR01000010">
    <property type="protein sequence ID" value="SIT30870.1"/>
    <property type="molecule type" value="Genomic_DNA"/>
</dbReference>
<accession>A0A173M9Y0</accession>
<evidence type="ECO:0000256" key="1">
    <source>
        <dbReference type="ARBA" id="ARBA00022729"/>
    </source>
</evidence>
<dbReference type="PANTHER" id="PTHR33619:SF3">
    <property type="entry name" value="POLYSACCHARIDE EXPORT PROTEIN GFCE-RELATED"/>
    <property type="match status" value="1"/>
</dbReference>
<keyword evidence="1" id="KW-0732">Signal</keyword>
<protein>
    <submittedName>
        <fullName evidence="4">Polysaccharide export outer membrane protein</fullName>
    </submittedName>
</protein>
<evidence type="ECO:0000259" key="2">
    <source>
        <dbReference type="Pfam" id="PF02563"/>
    </source>
</evidence>
<dbReference type="Pfam" id="PF10531">
    <property type="entry name" value="SLBB"/>
    <property type="match status" value="1"/>
</dbReference>
<dbReference type="Pfam" id="PF02563">
    <property type="entry name" value="Poly_export"/>
    <property type="match status" value="1"/>
</dbReference>
<feature type="domain" description="Soluble ligand binding" evidence="3">
    <location>
        <begin position="157"/>
        <end position="207"/>
    </location>
</feature>
<dbReference type="AlphaFoldDB" id="A0A173M9Y0"/>
<dbReference type="Proteomes" id="UP000186917">
    <property type="component" value="Unassembled WGS sequence"/>
</dbReference>